<sequence length="412" mass="44174">MYHISALHSRVLLMIIFCTLFIGGVGATGPAVIVTDHTVTPAILMPGEEGLIRVTLMNTATTSQKTDATILTAVQTVTSSESTDVPLIIESVFLDGRGDITVLDGNAAFTGVIGPGQSIDLTFLVKAPEKEGVYFPRLRVRVRGGESTIYPIPVNVNMPISHIKIPDIQVSQPDLPFVQPGETFETKITIENIGQSPAHDIIISIGNGETMIAPIGARASSSSILSPGNDLIIPLIFRVSREIEPGIYSLPVIIRYHRADGTLLQETASYSVDVRGSSAVAISSVRTEPISFTSGEQFDLIIRLENTGTGKATSVSADIDIPMSGSREAFIGTIRPGNDAPAVFRLTAGESGDIPYTLTVRFSDDYGEHESREELIQVVQSKGFALPIAAAILILIIIAASGYYLLRKRRTE</sequence>
<feature type="transmembrane region" description="Helical" evidence="1">
    <location>
        <begin position="384"/>
        <end position="406"/>
    </location>
</feature>
<keyword evidence="1" id="KW-1133">Transmembrane helix</keyword>
<comment type="caution">
    <text evidence="2">The sequence shown here is derived from an EMBL/GenBank/DDBJ whole genome shotgun (WGS) entry which is preliminary data.</text>
</comment>
<keyword evidence="1" id="KW-0472">Membrane</keyword>
<evidence type="ECO:0000313" key="2">
    <source>
        <dbReference type="EMBL" id="MBR1368995.1"/>
    </source>
</evidence>
<proteinExistence type="predicted"/>
<accession>A0A8J8B465</accession>
<evidence type="ECO:0000313" key="3">
    <source>
        <dbReference type="Proteomes" id="UP000730161"/>
    </source>
</evidence>
<reference evidence="2" key="1">
    <citation type="submission" date="2014-12" db="EMBL/GenBank/DDBJ databases">
        <authorList>
            <person name="Huang H.-H."/>
            <person name="Chen S.-C."/>
            <person name="Lai M.-C."/>
        </authorList>
    </citation>
    <scope>NUCLEOTIDE SEQUENCE</scope>
    <source>
        <strain evidence="2">K1F9705b</strain>
    </source>
</reference>
<evidence type="ECO:0000256" key="1">
    <source>
        <dbReference type="SAM" id="Phobius"/>
    </source>
</evidence>
<organism evidence="2 3">
    <name type="scientific">Methanocalculus chunghsingensis</name>
    <dbReference type="NCBI Taxonomy" id="156457"/>
    <lineage>
        <taxon>Archaea</taxon>
        <taxon>Methanobacteriati</taxon>
        <taxon>Methanobacteriota</taxon>
        <taxon>Stenosarchaea group</taxon>
        <taxon>Methanomicrobia</taxon>
        <taxon>Methanomicrobiales</taxon>
        <taxon>Methanocalculaceae</taxon>
        <taxon>Methanocalculus</taxon>
    </lineage>
</organism>
<keyword evidence="1" id="KW-0812">Transmembrane</keyword>
<keyword evidence="3" id="KW-1185">Reference proteome</keyword>
<dbReference type="RefSeq" id="WP_211530663.1">
    <property type="nucleotide sequence ID" value="NZ_JWHL01000007.1"/>
</dbReference>
<dbReference type="AlphaFoldDB" id="A0A8J8B465"/>
<dbReference type="OrthoDB" id="116073at2157"/>
<protein>
    <recommendedName>
        <fullName evidence="4">S-layer protein</fullName>
    </recommendedName>
</protein>
<gene>
    <name evidence="2" type="ORF">RJ53_05550</name>
</gene>
<dbReference type="EMBL" id="JWHL01000007">
    <property type="protein sequence ID" value="MBR1368995.1"/>
    <property type="molecule type" value="Genomic_DNA"/>
</dbReference>
<name>A0A8J8B465_9EURY</name>
<dbReference type="PANTHER" id="PTHR35902:SF3">
    <property type="entry name" value="NPCBM-ASSOCIATED, NEW3 DOMAIN OF ALPHA-GALACTOSIDASE"/>
    <property type="match status" value="1"/>
</dbReference>
<evidence type="ECO:0008006" key="4">
    <source>
        <dbReference type="Google" id="ProtNLM"/>
    </source>
</evidence>
<dbReference type="PANTHER" id="PTHR35902">
    <property type="entry name" value="S-LAYER DOMAIN-LIKE PROTEIN-RELATED"/>
    <property type="match status" value="1"/>
</dbReference>
<dbReference type="Proteomes" id="UP000730161">
    <property type="component" value="Unassembled WGS sequence"/>
</dbReference>